<evidence type="ECO:0000313" key="2">
    <source>
        <dbReference type="Proteomes" id="UP000194639"/>
    </source>
</evidence>
<proteinExistence type="predicted"/>
<reference evidence="1 2" key="1">
    <citation type="submission" date="2014-06" db="EMBL/GenBank/DDBJ databases">
        <authorList>
            <person name="Ju J."/>
            <person name="Zhang J."/>
        </authorList>
    </citation>
    <scope>NUCLEOTIDE SEQUENCE [LARGE SCALE GENOMIC DNA]</scope>
    <source>
        <strain evidence="1">DmW_045</strain>
    </source>
</reference>
<dbReference type="AlphaFoldDB" id="A0A251ZY11"/>
<name>A0A251ZY11_9PROT</name>
<evidence type="ECO:0000313" key="1">
    <source>
        <dbReference type="EMBL" id="OUI79541.1"/>
    </source>
</evidence>
<comment type="caution">
    <text evidence="1">The sequence shown here is derived from an EMBL/GenBank/DDBJ whole genome shotgun (WGS) entry which is preliminary data.</text>
</comment>
<dbReference type="RefSeq" id="WP_086553257.1">
    <property type="nucleotide sequence ID" value="NZ_JOMO01000080.1"/>
</dbReference>
<accession>A0A251ZY11</accession>
<dbReference type="Proteomes" id="UP000194639">
    <property type="component" value="Unassembled WGS sequence"/>
</dbReference>
<gene>
    <name evidence="1" type="ORF">HK12_13990</name>
</gene>
<organism evidence="1 2">
    <name type="scientific">Acetobacter orientalis</name>
    <dbReference type="NCBI Taxonomy" id="146474"/>
    <lineage>
        <taxon>Bacteria</taxon>
        <taxon>Pseudomonadati</taxon>
        <taxon>Pseudomonadota</taxon>
        <taxon>Alphaproteobacteria</taxon>
        <taxon>Acetobacterales</taxon>
        <taxon>Acetobacteraceae</taxon>
        <taxon>Acetobacter</taxon>
    </lineage>
</organism>
<dbReference type="EMBL" id="JOMO01000080">
    <property type="protein sequence ID" value="OUI79541.1"/>
    <property type="molecule type" value="Genomic_DNA"/>
</dbReference>
<protein>
    <submittedName>
        <fullName evidence="1">Uncharacterized protein</fullName>
    </submittedName>
</protein>
<sequence length="129" mass="15160">MHDDLLSDLILKLLQEEIDSIPQNKHEMFSRIKLKNATSFKDYCKRAKRSKPEEFGYESYTQSARHVAENVYRYSALPLQHQEAVIFAWACETFVRTNNQGAIKKMIAEYKIAGKVKIKKYVEMIQNDR</sequence>